<feature type="binding site" evidence="2">
    <location>
        <position position="192"/>
    </location>
    <ligand>
        <name>substrate</name>
    </ligand>
</feature>
<dbReference type="AlphaFoldDB" id="A0AA90NKP9"/>
<feature type="binding site" evidence="2">
    <location>
        <position position="37"/>
    </location>
    <ligand>
        <name>substrate</name>
    </ligand>
</feature>
<dbReference type="EC" id="2.5.1.31" evidence="2"/>
<dbReference type="PROSITE" id="PS01066">
    <property type="entry name" value="UPP_SYNTHASE"/>
    <property type="match status" value="1"/>
</dbReference>
<dbReference type="NCBIfam" id="TIGR00055">
    <property type="entry name" value="uppS"/>
    <property type="match status" value="1"/>
</dbReference>
<feature type="binding site" evidence="2">
    <location>
        <position position="211"/>
    </location>
    <ligand>
        <name>Mg(2+)</name>
        <dbReference type="ChEBI" id="CHEBI:18420"/>
    </ligand>
</feature>
<keyword evidence="2" id="KW-0961">Cell wall biogenesis/degradation</keyword>
<keyword evidence="2" id="KW-0479">Metal-binding</keyword>
<dbReference type="InterPro" id="IPR001441">
    <property type="entry name" value="UPP_synth-like"/>
</dbReference>
<feature type="binding site" evidence="2">
    <location>
        <position position="73"/>
    </location>
    <ligand>
        <name>substrate</name>
    </ligand>
</feature>
<proteinExistence type="inferred from homology"/>
<dbReference type="GO" id="GO:0008834">
    <property type="term" value="F:ditrans,polycis-undecaprenyl-diphosphate synthase [(2E,6E)-farnesyl-diphosphate specific] activity"/>
    <property type="evidence" value="ECO:0007669"/>
    <property type="project" value="UniProtKB-UniRule"/>
</dbReference>
<feature type="binding site" evidence="2">
    <location>
        <begin position="198"/>
        <end position="200"/>
    </location>
    <ligand>
        <name>substrate</name>
    </ligand>
</feature>
<dbReference type="PANTHER" id="PTHR10291">
    <property type="entry name" value="DEHYDRODOLICHYL DIPHOSPHATE SYNTHASE FAMILY MEMBER"/>
    <property type="match status" value="1"/>
</dbReference>
<dbReference type="SUPFAM" id="SSF64005">
    <property type="entry name" value="Undecaprenyl diphosphate synthase"/>
    <property type="match status" value="1"/>
</dbReference>
<protein>
    <recommendedName>
        <fullName evidence="2">Ditrans,polycis-undecaprenyl-diphosphate synthase ((2E,6E)-farnesyl-diphosphate specific)</fullName>
        <ecNumber evidence="2">2.5.1.31</ecNumber>
    </recommendedName>
    <alternativeName>
        <fullName evidence="2">Ditrans,polycis-undecaprenylcistransferase</fullName>
    </alternativeName>
    <alternativeName>
        <fullName evidence="2">Undecaprenyl diphosphate synthase</fullName>
        <shortName evidence="2">UDS</shortName>
    </alternativeName>
    <alternativeName>
        <fullName evidence="2">Undecaprenyl pyrophosphate synthase</fullName>
        <shortName evidence="2">UPP synthase</shortName>
    </alternativeName>
</protein>
<comment type="similarity">
    <text evidence="2">Belongs to the UPP synthase family.</text>
</comment>
<comment type="cofactor">
    <cofactor evidence="2">
        <name>Mg(2+)</name>
        <dbReference type="ChEBI" id="CHEBI:18420"/>
    </cofactor>
    <text evidence="2">Binds 2 magnesium ions per subunit.</text>
</comment>
<dbReference type="GO" id="GO:0016094">
    <property type="term" value="P:polyprenol biosynthetic process"/>
    <property type="evidence" value="ECO:0007669"/>
    <property type="project" value="TreeGrafter"/>
</dbReference>
<comment type="caution">
    <text evidence="3">The sequence shown here is derived from an EMBL/GenBank/DDBJ whole genome shotgun (WGS) entry which is preliminary data.</text>
</comment>
<dbReference type="PANTHER" id="PTHR10291:SF0">
    <property type="entry name" value="DEHYDRODOLICHYL DIPHOSPHATE SYNTHASE 2"/>
    <property type="match status" value="1"/>
</dbReference>
<dbReference type="EMBL" id="JASXSV010000005">
    <property type="protein sequence ID" value="MDP0588458.1"/>
    <property type="molecule type" value="Genomic_DNA"/>
</dbReference>
<evidence type="ECO:0000256" key="2">
    <source>
        <dbReference type="HAMAP-Rule" id="MF_01139"/>
    </source>
</evidence>
<evidence type="ECO:0000313" key="4">
    <source>
        <dbReference type="Proteomes" id="UP001178148"/>
    </source>
</evidence>
<evidence type="ECO:0000313" key="3">
    <source>
        <dbReference type="EMBL" id="MDP0588458.1"/>
    </source>
</evidence>
<dbReference type="Pfam" id="PF01255">
    <property type="entry name" value="Prenyltransf"/>
    <property type="match status" value="1"/>
</dbReference>
<dbReference type="Gene3D" id="3.40.1180.10">
    <property type="entry name" value="Decaprenyl diphosphate synthase-like"/>
    <property type="match status" value="1"/>
</dbReference>
<comment type="catalytic activity">
    <reaction evidence="2">
        <text>8 isopentenyl diphosphate + (2E,6E)-farnesyl diphosphate = di-trans,octa-cis-undecaprenyl diphosphate + 8 diphosphate</text>
        <dbReference type="Rhea" id="RHEA:27551"/>
        <dbReference type="ChEBI" id="CHEBI:33019"/>
        <dbReference type="ChEBI" id="CHEBI:58405"/>
        <dbReference type="ChEBI" id="CHEBI:128769"/>
        <dbReference type="ChEBI" id="CHEBI:175763"/>
        <dbReference type="EC" id="2.5.1.31"/>
    </reaction>
</comment>
<feature type="binding site" evidence="2">
    <location>
        <position position="24"/>
    </location>
    <ligand>
        <name>Mg(2+)</name>
        <dbReference type="ChEBI" id="CHEBI:18420"/>
    </ligand>
</feature>
<keyword evidence="2" id="KW-0573">Peptidoglycan synthesis</keyword>
<organism evidence="3 4">
    <name type="scientific">Candidatus Endonucleibacter bathymodioli</name>
    <dbReference type="NCBI Taxonomy" id="539814"/>
    <lineage>
        <taxon>Bacteria</taxon>
        <taxon>Pseudomonadati</taxon>
        <taxon>Pseudomonadota</taxon>
        <taxon>Gammaproteobacteria</taxon>
        <taxon>Oceanospirillales</taxon>
        <taxon>Endozoicomonadaceae</taxon>
        <taxon>Candidatus Endonucleibacter</taxon>
    </lineage>
</organism>
<dbReference type="InterPro" id="IPR018520">
    <property type="entry name" value="UPP_synth-like_CS"/>
</dbReference>
<sequence>MTTLINSLQLDATSLPEHIAIIMDGNNRWAHSRLLPKLSGHRAATEAVRGVISHCRELGIRYLTLFAFSKENWNRPPEEVKGLMSLLYHSLRKETKKLIKYNIRLRVIGDLSRLSDKIQGSIKGTEQKTIHCNSMELCVAVNYGGQWDIVRACKKLAVEMKEGVITLDEIDEKRIENKLSTAGMPPVDLLIRTSGEQRISNFLLWQCAYSEFYFTDTLWPDFKSTDLDEALLIYQKRERRFGKTSEQLSD</sequence>
<dbReference type="GO" id="GO:0009252">
    <property type="term" value="P:peptidoglycan biosynthetic process"/>
    <property type="evidence" value="ECO:0007669"/>
    <property type="project" value="UniProtKB-UniRule"/>
</dbReference>
<comment type="function">
    <text evidence="2">Catalyzes the sequential condensation of isopentenyl diphosphate (IPP) with (2E,6E)-farnesyl diphosphate (E,E-FPP) to yield (2Z,6Z,10Z,14Z,18Z,22Z,26Z,30Z,34E,38E)-undecaprenyl diphosphate (di-trans,octa-cis-UPP). UPP is the precursor of glycosyl carrier lipid in the biosynthesis of bacterial cell wall polysaccharide components such as peptidoglycan and lipopolysaccharide.</text>
</comment>
<reference evidence="3 4" key="1">
    <citation type="journal article" date="2023" name="bioRxiv">
        <title>An intranuclear bacterial parasite of deep-sea mussels expresses apoptosis inhibitors acquired from its host.</title>
        <authorList>
            <person name="Gonzalez Porras M.A."/>
            <person name="Assie A."/>
            <person name="Tietjen M."/>
            <person name="Violette M."/>
            <person name="Kleiner M."/>
            <person name="Gruber-Vodicka H."/>
            <person name="Dubilier N."/>
            <person name="Leisch N."/>
        </authorList>
    </citation>
    <scope>NUCLEOTIDE SEQUENCE [LARGE SCALE GENOMIC DNA]</scope>
    <source>
        <strain evidence="3">IAP13</strain>
    </source>
</reference>
<accession>A0AA90NKP9</accession>
<keyword evidence="1 2" id="KW-0808">Transferase</keyword>
<dbReference type="GO" id="GO:0008360">
    <property type="term" value="P:regulation of cell shape"/>
    <property type="evidence" value="ECO:0007669"/>
    <property type="project" value="UniProtKB-KW"/>
</dbReference>
<feature type="binding site" evidence="2">
    <location>
        <position position="41"/>
    </location>
    <ligand>
        <name>substrate</name>
    </ligand>
</feature>
<feature type="binding site" evidence="2">
    <location>
        <begin position="25"/>
        <end position="28"/>
    </location>
    <ligand>
        <name>substrate</name>
    </ligand>
</feature>
<dbReference type="HAMAP" id="MF_01139">
    <property type="entry name" value="ISPT"/>
    <property type="match status" value="1"/>
</dbReference>
<feature type="binding site" evidence="2">
    <location>
        <position position="29"/>
    </location>
    <ligand>
        <name>substrate</name>
    </ligand>
</feature>
<keyword evidence="2" id="KW-0460">Magnesium</keyword>
<feature type="active site" evidence="2">
    <location>
        <position position="24"/>
    </location>
</feature>
<name>A0AA90NKP9_9GAMM</name>
<evidence type="ECO:0000256" key="1">
    <source>
        <dbReference type="ARBA" id="ARBA00022679"/>
    </source>
</evidence>
<dbReference type="GO" id="GO:0071555">
    <property type="term" value="P:cell wall organization"/>
    <property type="evidence" value="ECO:0007669"/>
    <property type="project" value="UniProtKB-KW"/>
</dbReference>
<gene>
    <name evidence="2" type="primary">uppS</name>
    <name evidence="3" type="ORF">QS748_04420</name>
</gene>
<dbReference type="FunFam" id="3.40.1180.10:FF:000001">
    <property type="entry name" value="(2E,6E)-farnesyl-diphosphate-specific ditrans,polycis-undecaprenyl-diphosphate synthase"/>
    <property type="match status" value="1"/>
</dbReference>
<dbReference type="CDD" id="cd00475">
    <property type="entry name" value="Cis_IPPS"/>
    <property type="match status" value="1"/>
</dbReference>
<keyword evidence="4" id="KW-1185">Reference proteome</keyword>
<feature type="binding site" evidence="2">
    <location>
        <position position="75"/>
    </location>
    <ligand>
        <name>substrate</name>
    </ligand>
</feature>
<feature type="binding site" evidence="2">
    <location>
        <begin position="69"/>
        <end position="71"/>
    </location>
    <ligand>
        <name>substrate</name>
    </ligand>
</feature>
<dbReference type="InterPro" id="IPR036424">
    <property type="entry name" value="UPP_synth-like_sf"/>
</dbReference>
<keyword evidence="2" id="KW-0133">Cell shape</keyword>
<dbReference type="NCBIfam" id="NF011405">
    <property type="entry name" value="PRK14830.1"/>
    <property type="match status" value="1"/>
</dbReference>
<dbReference type="Proteomes" id="UP001178148">
    <property type="component" value="Unassembled WGS sequence"/>
</dbReference>
<dbReference type="GO" id="GO:0000287">
    <property type="term" value="F:magnesium ion binding"/>
    <property type="evidence" value="ECO:0007669"/>
    <property type="project" value="UniProtKB-UniRule"/>
</dbReference>
<comment type="subunit">
    <text evidence="2">Homodimer.</text>
</comment>
<feature type="active site" description="Proton acceptor" evidence="2">
    <location>
        <position position="72"/>
    </location>
</feature>